<evidence type="ECO:0000259" key="2">
    <source>
        <dbReference type="PROSITE" id="PS50011"/>
    </source>
</evidence>
<comment type="caution">
    <text evidence="3">The sequence shown here is derived from an EMBL/GenBank/DDBJ whole genome shotgun (WGS) entry which is preliminary data.</text>
</comment>
<keyword evidence="3" id="KW-0418">Kinase</keyword>
<keyword evidence="4" id="KW-1185">Reference proteome</keyword>
<dbReference type="InterPro" id="IPR011009">
    <property type="entry name" value="Kinase-like_dom_sf"/>
</dbReference>
<dbReference type="SUPFAM" id="SSF56112">
    <property type="entry name" value="Protein kinase-like (PK-like)"/>
    <property type="match status" value="1"/>
</dbReference>
<dbReference type="GeneID" id="64704628"/>
<dbReference type="OrthoDB" id="346907at2759"/>
<dbReference type="RefSeq" id="XP_041286733.1">
    <property type="nucleotide sequence ID" value="XM_041442369.1"/>
</dbReference>
<dbReference type="AlphaFoldDB" id="A0A9P7JMX5"/>
<dbReference type="Pfam" id="PF07714">
    <property type="entry name" value="PK_Tyr_Ser-Thr"/>
    <property type="match status" value="1"/>
</dbReference>
<dbReference type="InterPro" id="IPR051681">
    <property type="entry name" value="Ser/Thr_Kinases-Pseudokinases"/>
</dbReference>
<protein>
    <submittedName>
        <fullName evidence="3">Kinase-like domain-containing protein</fullName>
    </submittedName>
</protein>
<dbReference type="GO" id="GO:0004674">
    <property type="term" value="F:protein serine/threonine kinase activity"/>
    <property type="evidence" value="ECO:0007669"/>
    <property type="project" value="TreeGrafter"/>
</dbReference>
<sequence length="397" mass="44893">MARTDWKKLRIICSQSISRFTSGSATSGNDSDESKTVPSLTTSSTDSESPCIVSPSGSFSSFEDLAYDDPHYEGDLRSPLTQTFLKPYVDFKKYHDEPEDLTAYISRIDEFPRNFGGFGNVWKCKLTSSFLRNGTKILPQKVAVKAFRVPSRKPEDLNKLIKKLRQEVFVWRQLEHSHIVPLYGTTEKYEIIPALVCPWMKNGSLHQYLGTMRREQSPPEMRRLFLLLLQIVLGLQYLHSKDIVHGDLMPPNVLIDENGNALLADFGLSCLLADHETSFFASHSSGATRWAAPEIIPLDTEKPDECVSKPNKASDIYSFGCIMMQVLSGRPPYFDMETESLVIVAKSKGILSIRPVSPAIADDHWCYIEQCWSTQVEMRPSVDEVLDYIKGEYDIQS</sequence>
<feature type="compositionally biased region" description="Polar residues" evidence="1">
    <location>
        <begin position="20"/>
        <end position="29"/>
    </location>
</feature>
<feature type="domain" description="Protein kinase" evidence="2">
    <location>
        <begin position="107"/>
        <end position="397"/>
    </location>
</feature>
<dbReference type="Gene3D" id="1.10.510.10">
    <property type="entry name" value="Transferase(Phosphotransferase) domain 1"/>
    <property type="match status" value="1"/>
</dbReference>
<feature type="compositionally biased region" description="Polar residues" evidence="1">
    <location>
        <begin position="36"/>
        <end position="48"/>
    </location>
</feature>
<dbReference type="GO" id="GO:0005524">
    <property type="term" value="F:ATP binding"/>
    <property type="evidence" value="ECO:0007669"/>
    <property type="project" value="InterPro"/>
</dbReference>
<dbReference type="EMBL" id="JABBWM010000093">
    <property type="protein sequence ID" value="KAG2091988.1"/>
    <property type="molecule type" value="Genomic_DNA"/>
</dbReference>
<feature type="region of interest" description="Disordered" evidence="1">
    <location>
        <begin position="20"/>
        <end position="55"/>
    </location>
</feature>
<proteinExistence type="predicted"/>
<dbReference type="InterPro" id="IPR000719">
    <property type="entry name" value="Prot_kinase_dom"/>
</dbReference>
<gene>
    <name evidence="3" type="ORF">F5147DRAFT_779838</name>
</gene>
<organism evidence="3 4">
    <name type="scientific">Suillus discolor</name>
    <dbReference type="NCBI Taxonomy" id="1912936"/>
    <lineage>
        <taxon>Eukaryota</taxon>
        <taxon>Fungi</taxon>
        <taxon>Dikarya</taxon>
        <taxon>Basidiomycota</taxon>
        <taxon>Agaricomycotina</taxon>
        <taxon>Agaricomycetes</taxon>
        <taxon>Agaricomycetidae</taxon>
        <taxon>Boletales</taxon>
        <taxon>Suillineae</taxon>
        <taxon>Suillaceae</taxon>
        <taxon>Suillus</taxon>
    </lineage>
</organism>
<name>A0A9P7JMX5_9AGAM</name>
<dbReference type="PROSITE" id="PS50011">
    <property type="entry name" value="PROTEIN_KINASE_DOM"/>
    <property type="match status" value="1"/>
</dbReference>
<evidence type="ECO:0000313" key="3">
    <source>
        <dbReference type="EMBL" id="KAG2091988.1"/>
    </source>
</evidence>
<dbReference type="PANTHER" id="PTHR44329">
    <property type="entry name" value="SERINE/THREONINE-PROTEIN KINASE TNNI3K-RELATED"/>
    <property type="match status" value="1"/>
</dbReference>
<reference evidence="3" key="1">
    <citation type="journal article" date="2020" name="New Phytol.">
        <title>Comparative genomics reveals dynamic genome evolution in host specialist ectomycorrhizal fungi.</title>
        <authorList>
            <person name="Lofgren L.A."/>
            <person name="Nguyen N.H."/>
            <person name="Vilgalys R."/>
            <person name="Ruytinx J."/>
            <person name="Liao H.L."/>
            <person name="Branco S."/>
            <person name="Kuo A."/>
            <person name="LaButti K."/>
            <person name="Lipzen A."/>
            <person name="Andreopoulos W."/>
            <person name="Pangilinan J."/>
            <person name="Riley R."/>
            <person name="Hundley H."/>
            <person name="Na H."/>
            <person name="Barry K."/>
            <person name="Grigoriev I.V."/>
            <person name="Stajich J.E."/>
            <person name="Kennedy P.G."/>
        </authorList>
    </citation>
    <scope>NUCLEOTIDE SEQUENCE</scope>
    <source>
        <strain evidence="3">FC423</strain>
    </source>
</reference>
<dbReference type="Proteomes" id="UP000823399">
    <property type="component" value="Unassembled WGS sequence"/>
</dbReference>
<dbReference type="InterPro" id="IPR001245">
    <property type="entry name" value="Ser-Thr/Tyr_kinase_cat_dom"/>
</dbReference>
<accession>A0A9P7JMX5</accession>
<evidence type="ECO:0000256" key="1">
    <source>
        <dbReference type="SAM" id="MobiDB-lite"/>
    </source>
</evidence>
<keyword evidence="3" id="KW-0808">Transferase</keyword>
<evidence type="ECO:0000313" key="4">
    <source>
        <dbReference type="Proteomes" id="UP000823399"/>
    </source>
</evidence>